<reference evidence="2" key="1">
    <citation type="submission" date="2016-10" db="EMBL/GenBank/DDBJ databases">
        <authorList>
            <person name="Varghese N."/>
            <person name="Submissions S."/>
        </authorList>
    </citation>
    <scope>NUCLEOTIDE SEQUENCE [LARGE SCALE GENOMIC DNA]</scope>
    <source>
        <strain evidence="2">CGMCC 1.8711</strain>
    </source>
</reference>
<dbReference type="RefSeq" id="WP_139229711.1">
    <property type="nucleotide sequence ID" value="NZ_FOYS01000003.1"/>
</dbReference>
<dbReference type="EMBL" id="FOYS01000003">
    <property type="protein sequence ID" value="SFR53026.1"/>
    <property type="molecule type" value="Genomic_DNA"/>
</dbReference>
<keyword evidence="2" id="KW-1185">Reference proteome</keyword>
<organism evidence="1 2">
    <name type="scientific">Halogeometricum limi</name>
    <dbReference type="NCBI Taxonomy" id="555875"/>
    <lineage>
        <taxon>Archaea</taxon>
        <taxon>Methanobacteriati</taxon>
        <taxon>Methanobacteriota</taxon>
        <taxon>Stenosarchaea group</taxon>
        <taxon>Halobacteria</taxon>
        <taxon>Halobacteriales</taxon>
        <taxon>Haloferacaceae</taxon>
        <taxon>Halogeometricum</taxon>
    </lineage>
</organism>
<proteinExistence type="predicted"/>
<sequence>MKMRGCIVVLLLLSTSGCIGLFGQESSSSAVFVGTNQGNDTVTFEVFVVNSSAEYRVVISDGRTYVDQLYGRVRTSNPGDGRHFTSVDPVESYHSENLSVTPGNSTEISVPITAEGSALLVAVHNESGEIVTIVSLNCSRGTPELEATYYGHSAAGTSYCL</sequence>
<protein>
    <submittedName>
        <fullName evidence="1">Uncharacterized protein</fullName>
    </submittedName>
</protein>
<dbReference type="PROSITE" id="PS51257">
    <property type="entry name" value="PROKAR_LIPOPROTEIN"/>
    <property type="match status" value="1"/>
</dbReference>
<name>A0A1I6HEW4_9EURY</name>
<evidence type="ECO:0000313" key="1">
    <source>
        <dbReference type="EMBL" id="SFR53026.1"/>
    </source>
</evidence>
<gene>
    <name evidence="1" type="ORF">SAMN04488124_2160</name>
</gene>
<evidence type="ECO:0000313" key="2">
    <source>
        <dbReference type="Proteomes" id="UP000243250"/>
    </source>
</evidence>
<accession>A0A1I6HEW4</accession>
<dbReference type="Proteomes" id="UP000243250">
    <property type="component" value="Unassembled WGS sequence"/>
</dbReference>
<dbReference type="AlphaFoldDB" id="A0A1I6HEW4"/>